<organism evidence="2">
    <name type="scientific">Tanacetum cinerariifolium</name>
    <name type="common">Dalmatian daisy</name>
    <name type="synonym">Chrysanthemum cinerariifolium</name>
    <dbReference type="NCBI Taxonomy" id="118510"/>
    <lineage>
        <taxon>Eukaryota</taxon>
        <taxon>Viridiplantae</taxon>
        <taxon>Streptophyta</taxon>
        <taxon>Embryophyta</taxon>
        <taxon>Tracheophyta</taxon>
        <taxon>Spermatophyta</taxon>
        <taxon>Magnoliopsida</taxon>
        <taxon>eudicotyledons</taxon>
        <taxon>Gunneridae</taxon>
        <taxon>Pentapetalae</taxon>
        <taxon>asterids</taxon>
        <taxon>campanulids</taxon>
        <taxon>Asterales</taxon>
        <taxon>Asteraceae</taxon>
        <taxon>Asteroideae</taxon>
        <taxon>Anthemideae</taxon>
        <taxon>Anthemidinae</taxon>
        <taxon>Tanacetum</taxon>
    </lineage>
</organism>
<proteinExistence type="predicted"/>
<gene>
    <name evidence="2" type="ORF">Tci_532122</name>
</gene>
<dbReference type="EMBL" id="BKCJ010299093">
    <property type="protein sequence ID" value="GEZ60149.1"/>
    <property type="molecule type" value="Genomic_DNA"/>
</dbReference>
<dbReference type="AlphaFoldDB" id="A0A699IGT9"/>
<evidence type="ECO:0008006" key="3">
    <source>
        <dbReference type="Google" id="ProtNLM"/>
    </source>
</evidence>
<name>A0A699IGT9_TANCI</name>
<protein>
    <recommendedName>
        <fullName evidence="3">Zinc knuckle CX2CX4HX4C</fullName>
    </recommendedName>
</protein>
<sequence>MGHTMKKIDVEYEWQPPRCGSCKIYDHNDECGPTAVRAAKSTKAYDDGFVEVTRKKGTVTSELASSIIDSDIEEVEEVFVEKDLSIEPMNVEVDDAQKKVEAPPKKTPRKTGI</sequence>
<feature type="region of interest" description="Disordered" evidence="1">
    <location>
        <begin position="94"/>
        <end position="113"/>
    </location>
</feature>
<accession>A0A699IGT9</accession>
<evidence type="ECO:0000256" key="1">
    <source>
        <dbReference type="SAM" id="MobiDB-lite"/>
    </source>
</evidence>
<evidence type="ECO:0000313" key="2">
    <source>
        <dbReference type="EMBL" id="GEZ60149.1"/>
    </source>
</evidence>
<comment type="caution">
    <text evidence="2">The sequence shown here is derived from an EMBL/GenBank/DDBJ whole genome shotgun (WGS) entry which is preliminary data.</text>
</comment>
<feature type="compositionally biased region" description="Basic and acidic residues" evidence="1">
    <location>
        <begin position="95"/>
        <end position="104"/>
    </location>
</feature>
<reference evidence="2" key="1">
    <citation type="journal article" date="2019" name="Sci. Rep.">
        <title>Draft genome of Tanacetum cinerariifolium, the natural source of mosquito coil.</title>
        <authorList>
            <person name="Yamashiro T."/>
            <person name="Shiraishi A."/>
            <person name="Satake H."/>
            <person name="Nakayama K."/>
        </authorList>
    </citation>
    <scope>NUCLEOTIDE SEQUENCE</scope>
</reference>